<dbReference type="InterPro" id="IPR043128">
    <property type="entry name" value="Rev_trsase/Diguanyl_cyclase"/>
</dbReference>
<dbReference type="Gene3D" id="3.30.70.270">
    <property type="match status" value="1"/>
</dbReference>
<dbReference type="InterPro" id="IPR000160">
    <property type="entry name" value="GGDEF_dom"/>
</dbReference>
<dbReference type="Gene3D" id="3.40.50.2300">
    <property type="match status" value="1"/>
</dbReference>
<dbReference type="FunFam" id="3.30.70.270:FF:000001">
    <property type="entry name" value="Diguanylate cyclase domain protein"/>
    <property type="match status" value="1"/>
</dbReference>
<dbReference type="InterPro" id="IPR001789">
    <property type="entry name" value="Sig_transdc_resp-reg_receiver"/>
</dbReference>
<dbReference type="Pfam" id="PF00072">
    <property type="entry name" value="Response_reg"/>
    <property type="match status" value="1"/>
</dbReference>
<evidence type="ECO:0000313" key="7">
    <source>
        <dbReference type="Proteomes" id="UP000199754"/>
    </source>
</evidence>
<feature type="domain" description="Response regulatory" evidence="4">
    <location>
        <begin position="4"/>
        <end position="120"/>
    </location>
</feature>
<dbReference type="EC" id="2.7.7.65" evidence="1"/>
<reference evidence="6 7" key="1">
    <citation type="submission" date="2017-07" db="EMBL/GenBank/DDBJ databases">
        <title>Genome Sequence of Sulfitobacter pseudonitzschiae Strain SMR1 Isolated from a culture of the Diatom Skeletonema marinoi.</title>
        <authorList>
            <person name="Topel M."/>
            <person name="Pinder M.I.M."/>
            <person name="Johansson O.N."/>
            <person name="Kourtchenko O."/>
            <person name="Godhe A."/>
            <person name="Clarke A.K."/>
        </authorList>
    </citation>
    <scope>NUCLEOTIDE SEQUENCE [LARGE SCALE GENOMIC DNA]</scope>
    <source>
        <strain evidence="6 7">SMR1</strain>
    </source>
</reference>
<dbReference type="OrthoDB" id="9812260at2"/>
<evidence type="ECO:0000256" key="3">
    <source>
        <dbReference type="PROSITE-ProRule" id="PRU00169"/>
    </source>
</evidence>
<dbReference type="SUPFAM" id="SSF55073">
    <property type="entry name" value="Nucleotide cyclase"/>
    <property type="match status" value="1"/>
</dbReference>
<feature type="domain" description="GGDEF" evidence="5">
    <location>
        <begin position="327"/>
        <end position="472"/>
    </location>
</feature>
<dbReference type="RefSeq" id="WP_089420705.1">
    <property type="nucleotide sequence ID" value="NZ_CP022415.1"/>
</dbReference>
<sequence>MHAKILIVDAIATNRIVLKVKLAAAHYEVLQASNLAEAARLAAVTPPDLVICAADLPDGTAVDLVGLLNTQAQSKRMPVLAVAPGISAAARLGLLEVGVDDVVMDIYHDTLLLARVRSMLRAHNAETEWQIRDDTTRALGLAENRAAFIRTPDVTVVCPTLWHGAKTLATLRPHVVARLNAAVPHTALDSHNHNAVGAPVKNADVFILITDSATADQMLALVSSIRSHAATRHCPILLVYPEDEPILAARALDLGVNALTQSDPDPKEVAIRVRDLMQRKQVADQLRATVRTGLEAAVCDPLTGLHNRRYALPHLARLAERAGIAGRPFALMLADLDHFKQVNDIYGHATGDAVLVETAHRLRENLRAVDLLARVGGEEFLIVLPGVDLGDARRAARRLCRQIGCTPFDTAGDIAPIKVTVSIGLAIGGLSGDAALAVGHPEKAAQVLLDRADKALYAAKVKGRNCVTLSRPAA</sequence>
<comment type="caution">
    <text evidence="3">Lacks conserved residue(s) required for the propagation of feature annotation.</text>
</comment>
<evidence type="ECO:0000256" key="1">
    <source>
        <dbReference type="ARBA" id="ARBA00012528"/>
    </source>
</evidence>
<dbReference type="PROSITE" id="PS50110">
    <property type="entry name" value="RESPONSE_REGULATORY"/>
    <property type="match status" value="1"/>
</dbReference>
<dbReference type="InterPro" id="IPR029787">
    <property type="entry name" value="Nucleotide_cyclase"/>
</dbReference>
<keyword evidence="7" id="KW-1185">Reference proteome</keyword>
<dbReference type="InterPro" id="IPR050469">
    <property type="entry name" value="Diguanylate_Cyclase"/>
</dbReference>
<dbReference type="Pfam" id="PF00990">
    <property type="entry name" value="GGDEF"/>
    <property type="match status" value="1"/>
</dbReference>
<evidence type="ECO:0000256" key="2">
    <source>
        <dbReference type="ARBA" id="ARBA00034247"/>
    </source>
</evidence>
<dbReference type="GO" id="GO:0000160">
    <property type="term" value="P:phosphorelay signal transduction system"/>
    <property type="evidence" value="ECO:0007669"/>
    <property type="project" value="InterPro"/>
</dbReference>
<dbReference type="AlphaFoldDB" id="A0A221K1T1"/>
<dbReference type="SUPFAM" id="SSF52172">
    <property type="entry name" value="CheY-like"/>
    <property type="match status" value="1"/>
</dbReference>
<dbReference type="NCBIfam" id="TIGR00254">
    <property type="entry name" value="GGDEF"/>
    <property type="match status" value="1"/>
</dbReference>
<gene>
    <name evidence="6" type="primary">pleD</name>
    <name evidence="6" type="ORF">SULPSESMR1_02047</name>
</gene>
<evidence type="ECO:0000259" key="4">
    <source>
        <dbReference type="PROSITE" id="PS50110"/>
    </source>
</evidence>
<evidence type="ECO:0000259" key="5">
    <source>
        <dbReference type="PROSITE" id="PS50887"/>
    </source>
</evidence>
<proteinExistence type="predicted"/>
<evidence type="ECO:0000313" key="6">
    <source>
        <dbReference type="EMBL" id="ASM72850.1"/>
    </source>
</evidence>
<dbReference type="Proteomes" id="UP000199754">
    <property type="component" value="Chromosome"/>
</dbReference>
<organism evidence="6 7">
    <name type="scientific">Pseudosulfitobacter pseudonitzschiae</name>
    <dbReference type="NCBI Taxonomy" id="1402135"/>
    <lineage>
        <taxon>Bacteria</taxon>
        <taxon>Pseudomonadati</taxon>
        <taxon>Pseudomonadota</taxon>
        <taxon>Alphaproteobacteria</taxon>
        <taxon>Rhodobacterales</taxon>
        <taxon>Roseobacteraceae</taxon>
        <taxon>Pseudosulfitobacter</taxon>
    </lineage>
</organism>
<comment type="catalytic activity">
    <reaction evidence="2">
        <text>2 GTP = 3',3'-c-di-GMP + 2 diphosphate</text>
        <dbReference type="Rhea" id="RHEA:24898"/>
        <dbReference type="ChEBI" id="CHEBI:33019"/>
        <dbReference type="ChEBI" id="CHEBI:37565"/>
        <dbReference type="ChEBI" id="CHEBI:58805"/>
        <dbReference type="EC" id="2.7.7.65"/>
    </reaction>
</comment>
<dbReference type="SMART" id="SM00267">
    <property type="entry name" value="GGDEF"/>
    <property type="match status" value="1"/>
</dbReference>
<dbReference type="InterPro" id="IPR011006">
    <property type="entry name" value="CheY-like_superfamily"/>
</dbReference>
<accession>A0A221K1T1</accession>
<dbReference type="SMART" id="SM00448">
    <property type="entry name" value="REC"/>
    <property type="match status" value="1"/>
</dbReference>
<protein>
    <recommendedName>
        <fullName evidence="1">diguanylate cyclase</fullName>
        <ecNumber evidence="1">2.7.7.65</ecNumber>
    </recommendedName>
</protein>
<dbReference type="PANTHER" id="PTHR45138">
    <property type="entry name" value="REGULATORY COMPONENTS OF SENSORY TRANSDUCTION SYSTEM"/>
    <property type="match status" value="1"/>
</dbReference>
<dbReference type="KEGG" id="spse:SULPSESMR1_02047"/>
<dbReference type="CDD" id="cd01949">
    <property type="entry name" value="GGDEF"/>
    <property type="match status" value="1"/>
</dbReference>
<name>A0A221K1T1_9RHOB</name>
<dbReference type="PROSITE" id="PS50887">
    <property type="entry name" value="GGDEF"/>
    <property type="match status" value="1"/>
</dbReference>
<dbReference type="PANTHER" id="PTHR45138:SF9">
    <property type="entry name" value="DIGUANYLATE CYCLASE DGCM-RELATED"/>
    <property type="match status" value="1"/>
</dbReference>
<dbReference type="EMBL" id="CP022415">
    <property type="protein sequence ID" value="ASM72850.1"/>
    <property type="molecule type" value="Genomic_DNA"/>
</dbReference>
<dbReference type="GO" id="GO:0052621">
    <property type="term" value="F:diguanylate cyclase activity"/>
    <property type="evidence" value="ECO:0007669"/>
    <property type="project" value="UniProtKB-EC"/>
</dbReference>